<dbReference type="Proteomes" id="UP000064183">
    <property type="component" value="Chromosome"/>
</dbReference>
<dbReference type="PANTHER" id="PTHR46825:SF7">
    <property type="entry name" value="D-ALANYL-D-ALANINE CARBOXYPEPTIDASE"/>
    <property type="match status" value="1"/>
</dbReference>
<protein>
    <submittedName>
        <fullName evidence="3">Serine hydrolase</fullName>
    </submittedName>
</protein>
<sequence>MTPKTTTSKLRRCLLVIAAAGLVGSATTVAAVANPPEDTPGRGSKDRALQKSLDALVSEDKFPAAFAWVRKDGRTSSLVSGSARLGEQAPVPHDGYVRAGSNTKTFTAVVVLQLVAEGKVALDEPVETYLPAVVRGEGIDGRKITVRQLLQHTSGLPNYTEHIGLENFARIQHKFFHPHDLLAAALDQPAEFAPGTKWKYSNTNYLLAGMLIEKVTERPVQEQITERVIRKAGLRHTSWPQPGDMTVPKPHARGYALSSLENGTVVDATRMDPSWGGAAGQMISTPSDLAKFARLLLDGKLLAPEQLAEMRRTVDAPLMPGWRYGLGVFSIPLSCGGAYWGHGGDIDGYETRGGATDDGRSVGLAVTALPGTFSDAEKSAKAVMSATDTAFCN</sequence>
<evidence type="ECO:0000259" key="2">
    <source>
        <dbReference type="Pfam" id="PF00144"/>
    </source>
</evidence>
<dbReference type="SUPFAM" id="SSF56601">
    <property type="entry name" value="beta-lactamase/transpeptidase-like"/>
    <property type="match status" value="1"/>
</dbReference>
<name>A0A0U3KXB1_STRGL</name>
<evidence type="ECO:0000256" key="1">
    <source>
        <dbReference type="SAM" id="SignalP"/>
    </source>
</evidence>
<accession>A0A0U3KXB1</accession>
<dbReference type="InterPro" id="IPR050491">
    <property type="entry name" value="AmpC-like"/>
</dbReference>
<dbReference type="Pfam" id="PF00144">
    <property type="entry name" value="Beta-lactamase"/>
    <property type="match status" value="1"/>
</dbReference>
<dbReference type="EMBL" id="CP013738">
    <property type="protein sequence ID" value="ALU97382.1"/>
    <property type="molecule type" value="Genomic_DNA"/>
</dbReference>
<gene>
    <name evidence="3" type="ORF">WQO_30990</name>
</gene>
<evidence type="ECO:0000313" key="4">
    <source>
        <dbReference type="Proteomes" id="UP000064183"/>
    </source>
</evidence>
<dbReference type="InterPro" id="IPR001466">
    <property type="entry name" value="Beta-lactam-related"/>
</dbReference>
<dbReference type="RefSeq" id="WP_029182036.1">
    <property type="nucleotide sequence ID" value="NZ_CP013738.1"/>
</dbReference>
<proteinExistence type="predicted"/>
<organism evidence="3 4">
    <name type="scientific">Streptomyces globisporus C-1027</name>
    <dbReference type="NCBI Taxonomy" id="1172567"/>
    <lineage>
        <taxon>Bacteria</taxon>
        <taxon>Bacillati</taxon>
        <taxon>Actinomycetota</taxon>
        <taxon>Actinomycetes</taxon>
        <taxon>Kitasatosporales</taxon>
        <taxon>Streptomycetaceae</taxon>
        <taxon>Streptomyces</taxon>
    </lineage>
</organism>
<dbReference type="KEGG" id="sgb:WQO_30990"/>
<feature type="signal peptide" evidence="1">
    <location>
        <begin position="1"/>
        <end position="30"/>
    </location>
</feature>
<keyword evidence="1" id="KW-0732">Signal</keyword>
<evidence type="ECO:0000313" key="3">
    <source>
        <dbReference type="EMBL" id="ALU97382.1"/>
    </source>
</evidence>
<feature type="chain" id="PRO_5039602690" evidence="1">
    <location>
        <begin position="31"/>
        <end position="393"/>
    </location>
</feature>
<dbReference type="InterPro" id="IPR012338">
    <property type="entry name" value="Beta-lactam/transpept-like"/>
</dbReference>
<keyword evidence="3" id="KW-0378">Hydrolase</keyword>
<dbReference type="GeneID" id="27786858"/>
<dbReference type="Gene3D" id="3.40.710.10">
    <property type="entry name" value="DD-peptidase/beta-lactamase superfamily"/>
    <property type="match status" value="1"/>
</dbReference>
<feature type="domain" description="Beta-lactamase-related" evidence="2">
    <location>
        <begin position="53"/>
        <end position="378"/>
    </location>
</feature>
<dbReference type="AlphaFoldDB" id="A0A0U3KXB1"/>
<reference evidence="3 4" key="1">
    <citation type="journal article" date="2012" name="J. Bacteriol.">
        <title>Draft genome sequence of Streptomyces globisporus C-1027, which produces an antitumor antibiotic consisting of a nine-membered enediyne with a chromoprotein.</title>
        <authorList>
            <person name="Wang L."/>
            <person name="Wang S."/>
            <person name="He Q."/>
            <person name="Yu T."/>
            <person name="Li Q."/>
            <person name="Hong B."/>
        </authorList>
    </citation>
    <scope>NUCLEOTIDE SEQUENCE [LARGE SCALE GENOMIC DNA]</scope>
    <source>
        <strain evidence="3 4">C-1027</strain>
    </source>
</reference>
<dbReference type="PANTHER" id="PTHR46825">
    <property type="entry name" value="D-ALANYL-D-ALANINE-CARBOXYPEPTIDASE/ENDOPEPTIDASE AMPH"/>
    <property type="match status" value="1"/>
</dbReference>
<dbReference type="GO" id="GO:0016787">
    <property type="term" value="F:hydrolase activity"/>
    <property type="evidence" value="ECO:0007669"/>
    <property type="project" value="UniProtKB-KW"/>
</dbReference>